<feature type="region of interest" description="Disordered" evidence="9">
    <location>
        <begin position="840"/>
        <end position="861"/>
    </location>
</feature>
<keyword evidence="8" id="KW-0175">Coiled coil</keyword>
<dbReference type="GO" id="GO:0005886">
    <property type="term" value="C:plasma membrane"/>
    <property type="evidence" value="ECO:0007669"/>
    <property type="project" value="TreeGrafter"/>
</dbReference>
<dbReference type="AlphaFoldDB" id="A0A8E7AY23"/>
<gene>
    <name evidence="13" type="ORF">KHC33_09285</name>
</gene>
<dbReference type="SMART" id="SM00091">
    <property type="entry name" value="PAS"/>
    <property type="match status" value="3"/>
</dbReference>
<feature type="coiled-coil region" evidence="8">
    <location>
        <begin position="561"/>
        <end position="588"/>
    </location>
</feature>
<evidence type="ECO:0000259" key="11">
    <source>
        <dbReference type="PROSITE" id="PS50112"/>
    </source>
</evidence>
<comment type="catalytic activity">
    <reaction evidence="1">
        <text>ATP + protein L-histidine = ADP + protein N-phospho-L-histidine.</text>
        <dbReference type="EC" id="2.7.13.3"/>
    </reaction>
</comment>
<dbReference type="InterPro" id="IPR003661">
    <property type="entry name" value="HisK_dim/P_dom"/>
</dbReference>
<evidence type="ECO:0000256" key="2">
    <source>
        <dbReference type="ARBA" id="ARBA00012438"/>
    </source>
</evidence>
<evidence type="ECO:0000256" key="6">
    <source>
        <dbReference type="ARBA" id="ARBA00023012"/>
    </source>
</evidence>
<dbReference type="InterPro" id="IPR013767">
    <property type="entry name" value="PAS_fold"/>
</dbReference>
<dbReference type="InterPro" id="IPR050351">
    <property type="entry name" value="BphY/WalK/GraS-like"/>
</dbReference>
<dbReference type="GO" id="GO:0006355">
    <property type="term" value="P:regulation of DNA-templated transcription"/>
    <property type="evidence" value="ECO:0007669"/>
    <property type="project" value="InterPro"/>
</dbReference>
<dbReference type="GeneID" id="65565263"/>
<dbReference type="Gene3D" id="1.10.287.130">
    <property type="match status" value="1"/>
</dbReference>
<evidence type="ECO:0000256" key="4">
    <source>
        <dbReference type="ARBA" id="ARBA00022679"/>
    </source>
</evidence>
<dbReference type="Gene3D" id="3.30.450.40">
    <property type="match status" value="1"/>
</dbReference>
<dbReference type="PANTHER" id="PTHR45453:SF1">
    <property type="entry name" value="PHOSPHATE REGULON SENSOR PROTEIN PHOR"/>
    <property type="match status" value="1"/>
</dbReference>
<keyword evidence="6" id="KW-0902">Two-component regulatory system</keyword>
<evidence type="ECO:0000256" key="5">
    <source>
        <dbReference type="ARBA" id="ARBA00022777"/>
    </source>
</evidence>
<dbReference type="Pfam" id="PF00512">
    <property type="entry name" value="HisKA"/>
    <property type="match status" value="1"/>
</dbReference>
<dbReference type="CDD" id="cd00075">
    <property type="entry name" value="HATPase"/>
    <property type="match status" value="1"/>
</dbReference>
<protein>
    <recommendedName>
        <fullName evidence="2">histidine kinase</fullName>
        <ecNumber evidence="2">2.7.13.3</ecNumber>
    </recommendedName>
</protein>
<keyword evidence="5" id="KW-0418">Kinase</keyword>
<dbReference type="SMART" id="SM00387">
    <property type="entry name" value="HATPase_c"/>
    <property type="match status" value="1"/>
</dbReference>
<dbReference type="InterPro" id="IPR003594">
    <property type="entry name" value="HATPase_dom"/>
</dbReference>
<dbReference type="CDD" id="cd00082">
    <property type="entry name" value="HisKA"/>
    <property type="match status" value="1"/>
</dbReference>
<dbReference type="SMART" id="SM00388">
    <property type="entry name" value="HisKA"/>
    <property type="match status" value="1"/>
</dbReference>
<dbReference type="GO" id="GO:0016036">
    <property type="term" value="P:cellular response to phosphate starvation"/>
    <property type="evidence" value="ECO:0007669"/>
    <property type="project" value="TreeGrafter"/>
</dbReference>
<dbReference type="Gene3D" id="3.30.565.10">
    <property type="entry name" value="Histidine kinase-like ATPase, C-terminal domain"/>
    <property type="match status" value="1"/>
</dbReference>
<keyword evidence="7" id="KW-0472">Membrane</keyword>
<evidence type="ECO:0000256" key="9">
    <source>
        <dbReference type="SAM" id="MobiDB-lite"/>
    </source>
</evidence>
<dbReference type="GO" id="GO:0004721">
    <property type="term" value="F:phosphoprotein phosphatase activity"/>
    <property type="evidence" value="ECO:0007669"/>
    <property type="project" value="TreeGrafter"/>
</dbReference>
<accession>A0A8E7AY23</accession>
<dbReference type="InterPro" id="IPR036890">
    <property type="entry name" value="HATPase_C_sf"/>
</dbReference>
<dbReference type="EC" id="2.7.13.3" evidence="2"/>
<dbReference type="KEGG" id="mrtj:KHC33_09285"/>
<dbReference type="SUPFAM" id="SSF55785">
    <property type="entry name" value="PYP-like sensor domain (PAS domain)"/>
    <property type="match status" value="2"/>
</dbReference>
<evidence type="ECO:0000259" key="12">
    <source>
        <dbReference type="PROSITE" id="PS50113"/>
    </source>
</evidence>
<dbReference type="InterPro" id="IPR005467">
    <property type="entry name" value="His_kinase_dom"/>
</dbReference>
<proteinExistence type="predicted"/>
<evidence type="ECO:0000256" key="7">
    <source>
        <dbReference type="ARBA" id="ARBA00023136"/>
    </source>
</evidence>
<dbReference type="PROSITE" id="PS50112">
    <property type="entry name" value="PAS"/>
    <property type="match status" value="1"/>
</dbReference>
<dbReference type="SUPFAM" id="SSF55781">
    <property type="entry name" value="GAF domain-like"/>
    <property type="match status" value="1"/>
</dbReference>
<keyword evidence="14" id="KW-1185">Reference proteome</keyword>
<dbReference type="SUPFAM" id="SSF47384">
    <property type="entry name" value="Homodimeric domain of signal transducing histidine kinase"/>
    <property type="match status" value="1"/>
</dbReference>
<dbReference type="PANTHER" id="PTHR45453">
    <property type="entry name" value="PHOSPHATE REGULON SENSOR PROTEIN PHOR"/>
    <property type="match status" value="1"/>
</dbReference>
<dbReference type="PRINTS" id="PR00344">
    <property type="entry name" value="BCTRLSENSOR"/>
</dbReference>
<dbReference type="InterPro" id="IPR000014">
    <property type="entry name" value="PAS"/>
</dbReference>
<dbReference type="InterPro" id="IPR036097">
    <property type="entry name" value="HisK_dim/P_sf"/>
</dbReference>
<dbReference type="SMART" id="SM00086">
    <property type="entry name" value="PAC"/>
    <property type="match status" value="2"/>
</dbReference>
<evidence type="ECO:0000256" key="8">
    <source>
        <dbReference type="SAM" id="Coils"/>
    </source>
</evidence>
<reference evidence="13 14" key="1">
    <citation type="submission" date="2021-05" db="EMBL/GenBank/DDBJ databases">
        <title>A novel Methanospirillum isolate from a pyrite-forming mixed culture.</title>
        <authorList>
            <person name="Bunk B."/>
            <person name="Sproer C."/>
            <person name="Spring S."/>
            <person name="Pester M."/>
        </authorList>
    </citation>
    <scope>NUCLEOTIDE SEQUENCE [LARGE SCALE GENOMIC DNA]</scope>
    <source>
        <strain evidence="13 14">J.3.6.1-F.2.7.3</strain>
    </source>
</reference>
<dbReference type="Pfam" id="PF02518">
    <property type="entry name" value="HATPase_c"/>
    <property type="match status" value="1"/>
</dbReference>
<organism evidence="13 14">
    <name type="scientific">Methanospirillum purgamenti</name>
    <dbReference type="NCBI Taxonomy" id="2834276"/>
    <lineage>
        <taxon>Archaea</taxon>
        <taxon>Methanobacteriati</taxon>
        <taxon>Methanobacteriota</taxon>
        <taxon>Stenosarchaea group</taxon>
        <taxon>Methanomicrobia</taxon>
        <taxon>Methanomicrobiales</taxon>
        <taxon>Methanospirillaceae</taxon>
        <taxon>Methanospirillum</taxon>
    </lineage>
</organism>
<evidence type="ECO:0000256" key="1">
    <source>
        <dbReference type="ARBA" id="ARBA00000085"/>
    </source>
</evidence>
<feature type="domain" description="PAS" evidence="11">
    <location>
        <begin position="312"/>
        <end position="365"/>
    </location>
</feature>
<feature type="domain" description="Histidine kinase" evidence="10">
    <location>
        <begin position="613"/>
        <end position="828"/>
    </location>
</feature>
<dbReference type="PROSITE" id="PS50113">
    <property type="entry name" value="PAC"/>
    <property type="match status" value="1"/>
</dbReference>
<dbReference type="Pfam" id="PF00989">
    <property type="entry name" value="PAS"/>
    <property type="match status" value="1"/>
</dbReference>
<dbReference type="InterPro" id="IPR000700">
    <property type="entry name" value="PAS-assoc_C"/>
</dbReference>
<dbReference type="FunFam" id="3.30.565.10:FF:000006">
    <property type="entry name" value="Sensor histidine kinase WalK"/>
    <property type="match status" value="1"/>
</dbReference>
<dbReference type="NCBIfam" id="TIGR00229">
    <property type="entry name" value="sensory_box"/>
    <property type="match status" value="1"/>
</dbReference>
<dbReference type="PROSITE" id="PS50109">
    <property type="entry name" value="HIS_KIN"/>
    <property type="match status" value="1"/>
</dbReference>
<dbReference type="EMBL" id="CP075546">
    <property type="protein sequence ID" value="QVV87563.1"/>
    <property type="molecule type" value="Genomic_DNA"/>
</dbReference>
<evidence type="ECO:0000256" key="3">
    <source>
        <dbReference type="ARBA" id="ARBA00022553"/>
    </source>
</evidence>
<feature type="domain" description="PAC" evidence="12">
    <location>
        <begin position="384"/>
        <end position="436"/>
    </location>
</feature>
<name>A0A8E7AY23_9EURY</name>
<dbReference type="InterPro" id="IPR001610">
    <property type="entry name" value="PAC"/>
</dbReference>
<feature type="compositionally biased region" description="Basic and acidic residues" evidence="9">
    <location>
        <begin position="848"/>
        <end position="861"/>
    </location>
</feature>
<keyword evidence="3" id="KW-0597">Phosphoprotein</keyword>
<sequence>MIPPLQNGSFFSKSIYYPLIQNLPGPACITDSNFQILATNKKFLEIFSSKHAISQYSTIKPLFQKNHPFSGIQEEFKKIIEGNKSHSIQIIHFQSETYHEKWYKILITSIPNPEKEIILLISGCDITDECNLKTEQTRINEILKIIQDITKSDHLYDHPEEQIQQVMSRIGLITNIQYCSYMEIDGLGPYTSIQERYFWSKKKGFLIGTDINNVNQDSALSSLLQILVSHTPIVLKKPKVSGQLKYLFDKRKSESALIIPLIQGIYLYGMFLLWDREIREWSQTEQTALMILAGVIETKLARRQVEDNLVRSEEKFQSLIDQIGDMYFMTDKSGILIRVSSSMAKNLGYPSSQSLEGTSFEELIHSPEYWPIFLSEIISGEKIKDYDIQLRTYDNRSIYSSISCRLIYDDDGLLQGIEGVIRDISRRKQYGDLLTDIEWKLEQAQKIARMGVWSYDIHLERFRVSPEIFALLGLSQEQNIVTIHDFTSRTIPQDLDKLLSFFPRAVDQGIEFDFEFRINLMEKKFRYLRIKGKPLIKKGIIHGSFGIIQDITERKDVENHLMKYATELEEKTMELDAMRTQLLDMNRDLDNRVRKRTVQIDQLLKQKDEFIQIIGHDLKTPLTPLVAILPYIRKKIDDPELCELLDNSIEDVATIRKLVTTILDLAQMNSLYMISDIQDIYISELVNQIISDNAYLIHQKSLHITNSILSEYSVKMSPVHIETIFGNLIGNAIKYSFIDGNVQISANNYQDSIEIIIKDEGIGIELEHITRIFEEFYRADNSRHERGSHGLGLAIVKRVIEMYHGTISIQSEGAGKGTTVHLLLKKHPDILLKKKPKFSESFSSNKMVKVDERAKTQGHDR</sequence>
<dbReference type="InterPro" id="IPR004358">
    <property type="entry name" value="Sig_transdc_His_kin-like_C"/>
</dbReference>
<dbReference type="GO" id="GO:0000155">
    <property type="term" value="F:phosphorelay sensor kinase activity"/>
    <property type="evidence" value="ECO:0007669"/>
    <property type="project" value="InterPro"/>
</dbReference>
<dbReference type="Proteomes" id="UP000680656">
    <property type="component" value="Chromosome"/>
</dbReference>
<evidence type="ECO:0000313" key="13">
    <source>
        <dbReference type="EMBL" id="QVV87563.1"/>
    </source>
</evidence>
<dbReference type="RefSeq" id="WP_214418383.1">
    <property type="nucleotide sequence ID" value="NZ_CP075546.1"/>
</dbReference>
<evidence type="ECO:0000313" key="14">
    <source>
        <dbReference type="Proteomes" id="UP000680656"/>
    </source>
</evidence>
<evidence type="ECO:0000259" key="10">
    <source>
        <dbReference type="PROSITE" id="PS50109"/>
    </source>
</evidence>
<dbReference type="SUPFAM" id="SSF55874">
    <property type="entry name" value="ATPase domain of HSP90 chaperone/DNA topoisomerase II/histidine kinase"/>
    <property type="match status" value="1"/>
</dbReference>
<dbReference type="Gene3D" id="3.30.450.20">
    <property type="entry name" value="PAS domain"/>
    <property type="match status" value="2"/>
</dbReference>
<dbReference type="InterPro" id="IPR029016">
    <property type="entry name" value="GAF-like_dom_sf"/>
</dbReference>
<dbReference type="InterPro" id="IPR035965">
    <property type="entry name" value="PAS-like_dom_sf"/>
</dbReference>
<keyword evidence="4" id="KW-0808">Transferase</keyword>